<dbReference type="EMBL" id="KX243406">
    <property type="protein sequence ID" value="APO16922.1"/>
    <property type="molecule type" value="Genomic_DNA"/>
</dbReference>
<dbReference type="RefSeq" id="WP_046335059.1">
    <property type="nucleotide sequence ID" value="NZ_CAJTAC010000003.1"/>
</dbReference>
<dbReference type="EMBL" id="KX243405">
    <property type="protein sequence ID" value="APO16827.1"/>
    <property type="molecule type" value="Genomic_DNA"/>
</dbReference>
<proteinExistence type="predicted"/>
<evidence type="ECO:0008006" key="3">
    <source>
        <dbReference type="Google" id="ProtNLM"/>
    </source>
</evidence>
<sequence>MGYLNASKAQEGISRGLFCYLKRKYIYVLHAFIKNLKRGSKIMKLQKLKQRALANAEFKNEYD</sequence>
<reference evidence="1" key="1">
    <citation type="journal article" date="2016" name="Sci. Rep.">
        <title>SXT/R391 integrative and conjugative elements in Proteus species reveal abundant genetic diversity and multidrug resistance.</title>
        <authorList>
            <person name="Li X."/>
            <person name="Du Y."/>
            <person name="Du P."/>
            <person name="Dai H."/>
            <person name="Fang Y."/>
            <person name="Li Z."/>
            <person name="Lv N."/>
            <person name="Zhu B."/>
            <person name="Kan B."/>
            <person name="Wang D."/>
        </authorList>
    </citation>
    <scope>NUCLEOTIDE SEQUENCE</scope>
    <source>
        <strain evidence="1">09MAS2407</strain>
        <strain evidence="2">09MAS2410</strain>
    </source>
</reference>
<protein>
    <recommendedName>
        <fullName evidence="3">Phage protein</fullName>
    </recommendedName>
</protein>
<evidence type="ECO:0000313" key="2">
    <source>
        <dbReference type="EMBL" id="APO16922.1"/>
    </source>
</evidence>
<evidence type="ECO:0000313" key="1">
    <source>
        <dbReference type="EMBL" id="APO16827.1"/>
    </source>
</evidence>
<name>A0A1L5JMY1_PROMI</name>
<dbReference type="Pfam" id="PF05973">
    <property type="entry name" value="Gp49"/>
    <property type="match status" value="1"/>
</dbReference>
<accession>A0A1L5JMY1</accession>
<organism evidence="1">
    <name type="scientific">Proteus mirabilis</name>
    <dbReference type="NCBI Taxonomy" id="584"/>
    <lineage>
        <taxon>Bacteria</taxon>
        <taxon>Pseudomonadati</taxon>
        <taxon>Pseudomonadota</taxon>
        <taxon>Gammaproteobacteria</taxon>
        <taxon>Enterobacterales</taxon>
        <taxon>Morganellaceae</taxon>
        <taxon>Proteus</taxon>
    </lineage>
</organism>
<dbReference type="AlphaFoldDB" id="A0A1L5JMY1"/>
<dbReference type="InterPro" id="IPR009241">
    <property type="entry name" value="HigB-like"/>
</dbReference>